<accession>A0ABV2A4R9</accession>
<gene>
    <name evidence="1" type="ORF">ABUK86_31655</name>
</gene>
<proteinExistence type="predicted"/>
<evidence type="ECO:0000313" key="2">
    <source>
        <dbReference type="Proteomes" id="UP001432401"/>
    </source>
</evidence>
<reference evidence="1 2" key="1">
    <citation type="submission" date="2024-06" db="EMBL/GenBank/DDBJ databases">
        <authorList>
            <person name="Bataeva Y.V."/>
            <person name="Grigorian L.N."/>
            <person name="Solomentsev V.I."/>
        </authorList>
    </citation>
    <scope>NUCLEOTIDE SEQUENCE [LARGE SCALE GENOMIC DNA]</scope>
    <source>
        <strain evidence="2">SCPM-O-B-12605 (RCAM04882)</strain>
    </source>
</reference>
<dbReference type="RefSeq" id="WP_352987180.1">
    <property type="nucleotide sequence ID" value="NZ_JBEQNA010000024.1"/>
</dbReference>
<keyword evidence="2" id="KW-1185">Reference proteome</keyword>
<protein>
    <submittedName>
        <fullName evidence="1">Uncharacterized protein</fullName>
    </submittedName>
</protein>
<comment type="caution">
    <text evidence="1">The sequence shown here is derived from an EMBL/GenBank/DDBJ whole genome shotgun (WGS) entry which is preliminary data.</text>
</comment>
<organism evidence="1 2">
    <name type="scientific">Nocardiopsis tropica</name>
    <dbReference type="NCBI Taxonomy" id="109330"/>
    <lineage>
        <taxon>Bacteria</taxon>
        <taxon>Bacillati</taxon>
        <taxon>Actinomycetota</taxon>
        <taxon>Actinomycetes</taxon>
        <taxon>Streptosporangiales</taxon>
        <taxon>Nocardiopsidaceae</taxon>
        <taxon>Nocardiopsis</taxon>
    </lineage>
</organism>
<sequence>MTATTTADATTTMDVLLDQGDYKHLSFRRRSTEWEVLTFPGGFHVRRFAGRDFVFVNGAADMPASLAFTGPDPGYWADKLTAGTPKSWCESDFSEWLVEEARDVLGLEYAEIDDLLKGADLSTEARSREVVQEDFKGVDFPAPTTFYTWDDRFLMSLSAAHRGLALYADRQS</sequence>
<dbReference type="Proteomes" id="UP001432401">
    <property type="component" value="Unassembled WGS sequence"/>
</dbReference>
<name>A0ABV2A4R9_9ACTN</name>
<evidence type="ECO:0000313" key="1">
    <source>
        <dbReference type="EMBL" id="MES0838360.1"/>
    </source>
</evidence>
<dbReference type="EMBL" id="JBEQNB010000028">
    <property type="protein sequence ID" value="MES0838360.1"/>
    <property type="molecule type" value="Genomic_DNA"/>
</dbReference>